<evidence type="ECO:0000256" key="1">
    <source>
        <dbReference type="SAM" id="MobiDB-lite"/>
    </source>
</evidence>
<keyword evidence="3" id="KW-1185">Reference proteome</keyword>
<accession>A0A0B1SKX4</accession>
<evidence type="ECO:0000313" key="3">
    <source>
        <dbReference type="Proteomes" id="UP000053660"/>
    </source>
</evidence>
<reference evidence="2 3" key="1">
    <citation type="submission" date="2014-03" db="EMBL/GenBank/DDBJ databases">
        <title>Draft genome of the hookworm Oesophagostomum dentatum.</title>
        <authorList>
            <person name="Mitreva M."/>
        </authorList>
    </citation>
    <scope>NUCLEOTIDE SEQUENCE [LARGE SCALE GENOMIC DNA]</scope>
    <source>
        <strain evidence="2 3">OD-Hann</strain>
    </source>
</reference>
<proteinExistence type="predicted"/>
<evidence type="ECO:0000313" key="2">
    <source>
        <dbReference type="EMBL" id="KHJ85569.1"/>
    </source>
</evidence>
<organism evidence="2 3">
    <name type="scientific">Oesophagostomum dentatum</name>
    <name type="common">Nodular worm</name>
    <dbReference type="NCBI Taxonomy" id="61180"/>
    <lineage>
        <taxon>Eukaryota</taxon>
        <taxon>Metazoa</taxon>
        <taxon>Ecdysozoa</taxon>
        <taxon>Nematoda</taxon>
        <taxon>Chromadorea</taxon>
        <taxon>Rhabditida</taxon>
        <taxon>Rhabditina</taxon>
        <taxon>Rhabditomorpha</taxon>
        <taxon>Strongyloidea</taxon>
        <taxon>Strongylidae</taxon>
        <taxon>Oesophagostomum</taxon>
    </lineage>
</organism>
<dbReference type="AlphaFoldDB" id="A0A0B1SKX4"/>
<feature type="region of interest" description="Disordered" evidence="1">
    <location>
        <begin position="1"/>
        <end position="24"/>
    </location>
</feature>
<dbReference type="OrthoDB" id="5810331at2759"/>
<gene>
    <name evidence="2" type="ORF">OESDEN_14700</name>
</gene>
<dbReference type="EMBL" id="KN563398">
    <property type="protein sequence ID" value="KHJ85569.1"/>
    <property type="molecule type" value="Genomic_DNA"/>
</dbReference>
<protein>
    <submittedName>
        <fullName evidence="2">Uncharacterized protein</fullName>
    </submittedName>
</protein>
<feature type="non-terminal residue" evidence="2">
    <location>
        <position position="1"/>
    </location>
</feature>
<feature type="compositionally biased region" description="Acidic residues" evidence="1">
    <location>
        <begin position="1"/>
        <end position="16"/>
    </location>
</feature>
<dbReference type="Proteomes" id="UP000053660">
    <property type="component" value="Unassembled WGS sequence"/>
</dbReference>
<name>A0A0B1SKX4_OESDE</name>
<sequence>GGIITDEDVADIPDDEEHSKPNTIYSDGKKTTIIVSTEAGIELYQHWTDQAVSGLMAAFATDKLKSVGNVGKLAHKQCNKEAKTVTQHARCVVQLLEAEQKYQKWLKKSKLESEKSNHD</sequence>